<keyword evidence="3" id="KW-1185">Reference proteome</keyword>
<dbReference type="InterPro" id="IPR029071">
    <property type="entry name" value="Ubiquitin-like_domsf"/>
</dbReference>
<organism evidence="2 3">
    <name type="scientific">Tritrichomonas musculus</name>
    <dbReference type="NCBI Taxonomy" id="1915356"/>
    <lineage>
        <taxon>Eukaryota</taxon>
        <taxon>Metamonada</taxon>
        <taxon>Parabasalia</taxon>
        <taxon>Tritrichomonadida</taxon>
        <taxon>Tritrichomonadidae</taxon>
        <taxon>Tritrichomonas</taxon>
    </lineage>
</organism>
<evidence type="ECO:0000313" key="2">
    <source>
        <dbReference type="EMBL" id="KAK8841066.1"/>
    </source>
</evidence>
<protein>
    <recommendedName>
        <fullName evidence="1">Rad60/SUMO-like domain-containing protein</fullName>
    </recommendedName>
</protein>
<sequence length="188" mass="21592">MYEEIKVLIQWSNGSMLPVLTKKSSKASDLLKLLRFACSSKEEIKLRFNGILLNPEMTLESQSINDNAILNAAVIPKSPIKSQQLDKKIQSVILEAAKIADRQHNLLNKCQYRYKQIDNSSSDNDYYEFFAYKDKKSKKIASDPLPTFWGKEDTETPNLLDVDISPNIQSVEEAGKFLEKKGWSEWIW</sequence>
<reference evidence="2 3" key="1">
    <citation type="submission" date="2024-04" db="EMBL/GenBank/DDBJ databases">
        <title>Tritrichomonas musculus Genome.</title>
        <authorList>
            <person name="Alves-Ferreira E."/>
            <person name="Grigg M."/>
            <person name="Lorenzi H."/>
            <person name="Galac M."/>
        </authorList>
    </citation>
    <scope>NUCLEOTIDE SEQUENCE [LARGE SCALE GENOMIC DNA]</scope>
    <source>
        <strain evidence="2 3">EAF2021</strain>
    </source>
</reference>
<comment type="caution">
    <text evidence="2">The sequence shown here is derived from an EMBL/GenBank/DDBJ whole genome shotgun (WGS) entry which is preliminary data.</text>
</comment>
<dbReference type="Pfam" id="PF11976">
    <property type="entry name" value="Rad60-SLD"/>
    <property type="match status" value="1"/>
</dbReference>
<feature type="domain" description="Rad60/SUMO-like" evidence="1">
    <location>
        <begin position="5"/>
        <end position="72"/>
    </location>
</feature>
<gene>
    <name evidence="2" type="ORF">M9Y10_027905</name>
</gene>
<evidence type="ECO:0000313" key="3">
    <source>
        <dbReference type="Proteomes" id="UP001470230"/>
    </source>
</evidence>
<dbReference type="Proteomes" id="UP001470230">
    <property type="component" value="Unassembled WGS sequence"/>
</dbReference>
<dbReference type="SUPFAM" id="SSF54236">
    <property type="entry name" value="Ubiquitin-like"/>
    <property type="match status" value="1"/>
</dbReference>
<proteinExistence type="predicted"/>
<evidence type="ECO:0000259" key="1">
    <source>
        <dbReference type="Pfam" id="PF11976"/>
    </source>
</evidence>
<accession>A0ABR2H563</accession>
<dbReference type="EMBL" id="JAPFFF010000043">
    <property type="protein sequence ID" value="KAK8841066.1"/>
    <property type="molecule type" value="Genomic_DNA"/>
</dbReference>
<name>A0ABR2H563_9EUKA</name>
<dbReference type="InterPro" id="IPR022617">
    <property type="entry name" value="Rad60/SUMO-like_dom"/>
</dbReference>